<evidence type="ECO:0000313" key="2">
    <source>
        <dbReference type="Proteomes" id="UP000034852"/>
    </source>
</evidence>
<reference evidence="1 2" key="1">
    <citation type="journal article" date="2015" name="Nature">
        <title>rRNA introns, odd ribosomes, and small enigmatic genomes across a large radiation of phyla.</title>
        <authorList>
            <person name="Brown C.T."/>
            <person name="Hug L.A."/>
            <person name="Thomas B.C."/>
            <person name="Sharon I."/>
            <person name="Castelle C.J."/>
            <person name="Singh A."/>
            <person name="Wilkins M.J."/>
            <person name="Williams K.H."/>
            <person name="Banfield J.F."/>
        </authorList>
    </citation>
    <scope>NUCLEOTIDE SEQUENCE [LARGE SCALE GENOMIC DNA]</scope>
</reference>
<organism evidence="1 2">
    <name type="scientific">candidate division WS6 bacterium GW2011_GWA2_37_6</name>
    <dbReference type="NCBI Taxonomy" id="1619087"/>
    <lineage>
        <taxon>Bacteria</taxon>
        <taxon>Candidatus Dojkabacteria</taxon>
    </lineage>
</organism>
<feature type="non-terminal residue" evidence="1">
    <location>
        <position position="24"/>
    </location>
</feature>
<dbReference type="EMBL" id="LBTH01000037">
    <property type="protein sequence ID" value="KKQ35068.1"/>
    <property type="molecule type" value="Genomic_DNA"/>
</dbReference>
<accession>A0A0G0GVJ8</accession>
<dbReference type="AlphaFoldDB" id="A0A0G0GVJ8"/>
<protein>
    <submittedName>
        <fullName evidence="1">Uncharacterized protein</fullName>
    </submittedName>
</protein>
<name>A0A0G0GVJ8_9BACT</name>
<gene>
    <name evidence="1" type="ORF">US52_C0037G0009</name>
</gene>
<dbReference type="Proteomes" id="UP000034852">
    <property type="component" value="Unassembled WGS sequence"/>
</dbReference>
<comment type="caution">
    <text evidence="1">The sequence shown here is derived from an EMBL/GenBank/DDBJ whole genome shotgun (WGS) entry which is preliminary data.</text>
</comment>
<proteinExistence type="predicted"/>
<sequence>MKAVLFQKSNKKIVEVVDNVNDYD</sequence>
<evidence type="ECO:0000313" key="1">
    <source>
        <dbReference type="EMBL" id="KKQ35068.1"/>
    </source>
</evidence>